<evidence type="ECO:0000313" key="1">
    <source>
        <dbReference type="EMBL" id="ORZ34317.1"/>
    </source>
</evidence>
<protein>
    <recommendedName>
        <fullName evidence="3">Mediator of RNA polymerase II transcription subunit 5</fullName>
    </recommendedName>
</protein>
<evidence type="ECO:0000313" key="2">
    <source>
        <dbReference type="Proteomes" id="UP000193411"/>
    </source>
</evidence>
<gene>
    <name evidence="1" type="ORF">BCR44DRAFT_42553</name>
</gene>
<proteinExistence type="predicted"/>
<comment type="caution">
    <text evidence="1">The sequence shown here is derived from an EMBL/GenBank/DDBJ whole genome shotgun (WGS) entry which is preliminary data.</text>
</comment>
<sequence>MQLSVGAMEIEFAPLPPASPRQASSSQPDTASFTLIPELLQIVVSLARARSCIPAACSEIASLCTNGRDVQFSWRNHLLFGPFTLDNGAQLTRFAALLKSMLPTANPGLSVFGQRLAATGFAPTGFAPTTPLHPDPIFTPQYLCYLFKHVHPHQQKVSEQGSASHYQTFKLGHGPALSPLPRGFNWWMPISHGYLLPVYLLRAASSGTPHVESGRPWTSWRDLGLNYFDDRVSTALFFHRFWFARDREPVPFPLLLATFALFEWSLPSLQLVLRHFPAYSPLDIVQHASAKNGDIFNTMVLQLSQVTESLPDCPDRIISMYQWLDSLNVPYLPFPLIGVISDRASLEYLKQVLIQVDVPKVRAASAAADQELMPGLVSLRARLVQMVVSFTHRVRLIIFFAHDDSHCCHTFLMPILDSLQGLKCALDNAQPSHTSAPPSVQTVTELARMLRSDFGVDLRQLIVDDEIRLVSGNVALLLTALNDTTLRLDPIATLQWAVSLLEDSPMDLSEHHKLESLCVTLTFTYHASSESRLDDEIEPIHVRPDYVRTLPRSHFAILLAAMVVATARADPSLNRFLLPFELQVTTLGSLITHAIDPHLAHCASPPTRHSFFTNATPSLRATLATTLRDLSCIHSCEIKELDQHTSGNLRDPKFAEWLLLQLAALDPWFVAAALDFCVDPGVMGCVLDLVPEKLQACSRASRWIVAMVSRDREREVAEEWISLRDEGASKEGVQRMVGWMIEAARYSGQNRDQFWTRLQEKVNGIVDGLS</sequence>
<name>A0A1Y2HI77_9FUNG</name>
<organism evidence="1 2">
    <name type="scientific">Catenaria anguillulae PL171</name>
    <dbReference type="NCBI Taxonomy" id="765915"/>
    <lineage>
        <taxon>Eukaryota</taxon>
        <taxon>Fungi</taxon>
        <taxon>Fungi incertae sedis</taxon>
        <taxon>Blastocladiomycota</taxon>
        <taxon>Blastocladiomycetes</taxon>
        <taxon>Blastocladiales</taxon>
        <taxon>Catenariaceae</taxon>
        <taxon>Catenaria</taxon>
    </lineage>
</organism>
<dbReference type="EMBL" id="MCFL01000029">
    <property type="protein sequence ID" value="ORZ34317.1"/>
    <property type="molecule type" value="Genomic_DNA"/>
</dbReference>
<keyword evidence="2" id="KW-1185">Reference proteome</keyword>
<dbReference type="AlphaFoldDB" id="A0A1Y2HI77"/>
<dbReference type="Proteomes" id="UP000193411">
    <property type="component" value="Unassembled WGS sequence"/>
</dbReference>
<evidence type="ECO:0008006" key="3">
    <source>
        <dbReference type="Google" id="ProtNLM"/>
    </source>
</evidence>
<reference evidence="1 2" key="1">
    <citation type="submission" date="2016-07" db="EMBL/GenBank/DDBJ databases">
        <title>Pervasive Adenine N6-methylation of Active Genes in Fungi.</title>
        <authorList>
            <consortium name="DOE Joint Genome Institute"/>
            <person name="Mondo S.J."/>
            <person name="Dannebaum R.O."/>
            <person name="Kuo R.C."/>
            <person name="Labutti K."/>
            <person name="Haridas S."/>
            <person name="Kuo A."/>
            <person name="Salamov A."/>
            <person name="Ahrendt S.R."/>
            <person name="Lipzen A."/>
            <person name="Sullivan W."/>
            <person name="Andreopoulos W.B."/>
            <person name="Clum A."/>
            <person name="Lindquist E."/>
            <person name="Daum C."/>
            <person name="Ramamoorthy G.K."/>
            <person name="Gryganskyi A."/>
            <person name="Culley D."/>
            <person name="Magnuson J.K."/>
            <person name="James T.Y."/>
            <person name="O'Malley M.A."/>
            <person name="Stajich J.E."/>
            <person name="Spatafora J.W."/>
            <person name="Visel A."/>
            <person name="Grigoriev I.V."/>
        </authorList>
    </citation>
    <scope>NUCLEOTIDE SEQUENCE [LARGE SCALE GENOMIC DNA]</scope>
    <source>
        <strain evidence="1 2">PL171</strain>
    </source>
</reference>
<accession>A0A1Y2HI77</accession>